<dbReference type="Pfam" id="PF17940">
    <property type="entry name" value="TetR_C_31"/>
    <property type="match status" value="1"/>
</dbReference>
<gene>
    <name evidence="4" type="ORF">ACFQ3F_03375</name>
</gene>
<dbReference type="PROSITE" id="PS50977">
    <property type="entry name" value="HTH_TETR_2"/>
    <property type="match status" value="1"/>
</dbReference>
<dbReference type="EMBL" id="JBHTLX010000005">
    <property type="protein sequence ID" value="MFD1246822.1"/>
    <property type="molecule type" value="Genomic_DNA"/>
</dbReference>
<evidence type="ECO:0000313" key="4">
    <source>
        <dbReference type="EMBL" id="MFD1246822.1"/>
    </source>
</evidence>
<evidence type="ECO:0000256" key="2">
    <source>
        <dbReference type="PROSITE-ProRule" id="PRU00335"/>
    </source>
</evidence>
<keyword evidence="5" id="KW-1185">Reference proteome</keyword>
<evidence type="ECO:0000313" key="5">
    <source>
        <dbReference type="Proteomes" id="UP001597229"/>
    </source>
</evidence>
<feature type="DNA-binding region" description="H-T-H motif" evidence="2">
    <location>
        <begin position="35"/>
        <end position="54"/>
    </location>
</feature>
<dbReference type="InterPro" id="IPR001647">
    <property type="entry name" value="HTH_TetR"/>
</dbReference>
<reference evidence="5" key="1">
    <citation type="journal article" date="2019" name="Int. J. Syst. Evol. Microbiol.">
        <title>The Global Catalogue of Microorganisms (GCM) 10K type strain sequencing project: providing services to taxonomists for standard genome sequencing and annotation.</title>
        <authorList>
            <consortium name="The Broad Institute Genomics Platform"/>
            <consortium name="The Broad Institute Genome Sequencing Center for Infectious Disease"/>
            <person name="Wu L."/>
            <person name="Ma J."/>
        </authorList>
    </citation>
    <scope>NUCLEOTIDE SEQUENCE [LARGE SCALE GENOMIC DNA]</scope>
    <source>
        <strain evidence="5">CCUG 52478</strain>
    </source>
</reference>
<proteinExistence type="predicted"/>
<organism evidence="4 5">
    <name type="scientific">Nocardioides ginsengisoli</name>
    <dbReference type="NCBI Taxonomy" id="363868"/>
    <lineage>
        <taxon>Bacteria</taxon>
        <taxon>Bacillati</taxon>
        <taxon>Actinomycetota</taxon>
        <taxon>Actinomycetes</taxon>
        <taxon>Propionibacteriales</taxon>
        <taxon>Nocardioidaceae</taxon>
        <taxon>Nocardioides</taxon>
    </lineage>
</organism>
<dbReference type="PRINTS" id="PR00455">
    <property type="entry name" value="HTHTETR"/>
</dbReference>
<evidence type="ECO:0000259" key="3">
    <source>
        <dbReference type="PROSITE" id="PS50977"/>
    </source>
</evidence>
<evidence type="ECO:0000256" key="1">
    <source>
        <dbReference type="ARBA" id="ARBA00023125"/>
    </source>
</evidence>
<dbReference type="PANTHER" id="PTHR30055">
    <property type="entry name" value="HTH-TYPE TRANSCRIPTIONAL REGULATOR RUTR"/>
    <property type="match status" value="1"/>
</dbReference>
<keyword evidence="1 2" id="KW-0238">DNA-binding</keyword>
<dbReference type="InterPro" id="IPR050109">
    <property type="entry name" value="HTH-type_TetR-like_transc_reg"/>
</dbReference>
<dbReference type="Pfam" id="PF00440">
    <property type="entry name" value="TetR_N"/>
    <property type="match status" value="1"/>
</dbReference>
<dbReference type="Gene3D" id="1.10.357.10">
    <property type="entry name" value="Tetracycline Repressor, domain 2"/>
    <property type="match status" value="1"/>
</dbReference>
<dbReference type="SUPFAM" id="SSF48498">
    <property type="entry name" value="Tetracyclin repressor-like, C-terminal domain"/>
    <property type="match status" value="1"/>
</dbReference>
<dbReference type="Proteomes" id="UP001597229">
    <property type="component" value="Unassembled WGS sequence"/>
</dbReference>
<dbReference type="InterPro" id="IPR036271">
    <property type="entry name" value="Tet_transcr_reg_TetR-rel_C_sf"/>
</dbReference>
<dbReference type="InterPro" id="IPR041583">
    <property type="entry name" value="TetR_C_31"/>
</dbReference>
<feature type="domain" description="HTH tetR-type" evidence="3">
    <location>
        <begin position="12"/>
        <end position="72"/>
    </location>
</feature>
<sequence>MSNESSRAVQYGGGREALLEATIRVVARAGLRKVTNRAVAEEAGVTHGLVSHHFGNRDNLIAEALKYVLERSLDRSTLESGTGSVDDFARTLVEMATSDADGQAFQYELILESRRRPELRPLVASLYDTYRDATRRELERIGLADLPGLDHAVFAALDGLVFQELADPDPARMQSALDALHDLLRAATASRATRADGARVTAM</sequence>
<dbReference type="InterPro" id="IPR009057">
    <property type="entry name" value="Homeodomain-like_sf"/>
</dbReference>
<name>A0ABW3VV77_9ACTN</name>
<dbReference type="PANTHER" id="PTHR30055:SF226">
    <property type="entry name" value="HTH-TYPE TRANSCRIPTIONAL REGULATOR PKSA"/>
    <property type="match status" value="1"/>
</dbReference>
<dbReference type="RefSeq" id="WP_367917702.1">
    <property type="nucleotide sequence ID" value="NZ_BAABAC010000005.1"/>
</dbReference>
<dbReference type="SUPFAM" id="SSF46689">
    <property type="entry name" value="Homeodomain-like"/>
    <property type="match status" value="1"/>
</dbReference>
<comment type="caution">
    <text evidence="4">The sequence shown here is derived from an EMBL/GenBank/DDBJ whole genome shotgun (WGS) entry which is preliminary data.</text>
</comment>
<accession>A0ABW3VV77</accession>
<protein>
    <submittedName>
        <fullName evidence="4">TetR/AcrR family transcriptional regulator</fullName>
    </submittedName>
</protein>